<feature type="domain" description="DUF3616" evidence="2">
    <location>
        <begin position="132"/>
        <end position="364"/>
    </location>
</feature>
<proteinExistence type="predicted"/>
<gene>
    <name evidence="3" type="ORF">CH338_11200</name>
</gene>
<evidence type="ECO:0000313" key="3">
    <source>
        <dbReference type="EMBL" id="RAI38882.1"/>
    </source>
</evidence>
<dbReference type="InterPro" id="IPR022060">
    <property type="entry name" value="DUF3616"/>
</dbReference>
<dbReference type="Proteomes" id="UP000248863">
    <property type="component" value="Unassembled WGS sequence"/>
</dbReference>
<organism evidence="3 4">
    <name type="scientific">Rhodoplanes elegans</name>
    <dbReference type="NCBI Taxonomy" id="29408"/>
    <lineage>
        <taxon>Bacteria</taxon>
        <taxon>Pseudomonadati</taxon>
        <taxon>Pseudomonadota</taxon>
        <taxon>Alphaproteobacteria</taxon>
        <taxon>Hyphomicrobiales</taxon>
        <taxon>Nitrobacteraceae</taxon>
        <taxon>Rhodoplanes</taxon>
    </lineage>
</organism>
<comment type="caution">
    <text evidence="3">The sequence shown here is derived from an EMBL/GenBank/DDBJ whole genome shotgun (WGS) entry which is preliminary data.</text>
</comment>
<dbReference type="Pfam" id="PF12275">
    <property type="entry name" value="DUF3616"/>
    <property type="match status" value="1"/>
</dbReference>
<protein>
    <recommendedName>
        <fullName evidence="2">DUF3616 domain-containing protein</fullName>
    </recommendedName>
</protein>
<evidence type="ECO:0000259" key="2">
    <source>
        <dbReference type="Pfam" id="PF12275"/>
    </source>
</evidence>
<keyword evidence="4" id="KW-1185">Reference proteome</keyword>
<feature type="signal peptide" evidence="1">
    <location>
        <begin position="1"/>
        <end position="23"/>
    </location>
</feature>
<accession>A0A327KNJ1</accession>
<name>A0A327KNJ1_9BRAD</name>
<feature type="chain" id="PRO_5016323487" description="DUF3616 domain-containing protein" evidence="1">
    <location>
        <begin position="24"/>
        <end position="384"/>
    </location>
</feature>
<evidence type="ECO:0000313" key="4">
    <source>
        <dbReference type="Proteomes" id="UP000248863"/>
    </source>
</evidence>
<evidence type="ECO:0000256" key="1">
    <source>
        <dbReference type="SAM" id="SignalP"/>
    </source>
</evidence>
<reference evidence="3 4" key="1">
    <citation type="submission" date="2017-07" db="EMBL/GenBank/DDBJ databases">
        <title>Draft Genome Sequences of Select Purple Nonsulfur Bacteria.</title>
        <authorList>
            <person name="Lasarre B."/>
            <person name="Mckinlay J.B."/>
        </authorList>
    </citation>
    <scope>NUCLEOTIDE SEQUENCE [LARGE SCALE GENOMIC DNA]</scope>
    <source>
        <strain evidence="3 4">DSM 11907</strain>
    </source>
</reference>
<dbReference type="AlphaFoldDB" id="A0A327KNJ1"/>
<sequence>MRSVTALLATASAVVGALASAFAQQPQDHKLTPTKVWVEPASDFKTDEEQDGRAKPVADDLSGIACMRRGAALGRCLVINDEDRYAQFADIGDRQLRPAGTIELVQRDGEAIPSGRAPVNVSCTGGERAFADLDGEAVAYAAPYFYVIGSHGCSRNKKRFRASTFVTARFRVDESGTPVNPATGAPPAASASVVQATYRVADALVATPNLKPFFTTDLNEADGLNIEGLVVLNGVLFAGLRGPAKGGAAVVEIGGVDELFAPGSGPLSHAGRLWPIGLKAGQGIRDMAALDDGRVLILAGPGQEKADPYEIRVADPAAQWTSRRVGTLDLGPLGPVINAAKVKPEGLMVLGQEGDIVRVLILSDGLPNGGAREYELRLGDGAAR</sequence>
<keyword evidence="1" id="KW-0732">Signal</keyword>
<dbReference type="OrthoDB" id="423529at2"/>
<dbReference type="EMBL" id="NPEU01000102">
    <property type="protein sequence ID" value="RAI38882.1"/>
    <property type="molecule type" value="Genomic_DNA"/>
</dbReference>